<dbReference type="AlphaFoldDB" id="A0A8G2J1R3"/>
<keyword evidence="2" id="KW-1133">Transmembrane helix</keyword>
<sequence length="575" mass="62031">MAANGVSNRAQAVSESEARSEAERLLADPRLHVSDRHRAFLRYIVDATFEGRSDAVKAYSIAIDVFNRPPSFDPSSDPIVRIEATRLRETLAKYYEQLGDEPGARLDIPRGRYVPVFVEREQQPCPGEDVSDAEEDVVPAVEDTTAPLRSTMRRKRYAFAALASLAALALAGGYAVFRAATPVPLDTQKPFVSLSLNAAQKDTAAGETVVEDLAVSLARFGTVRLKSDAGTARPDIDPAEQTTYDVRMRYGEDATSVFLWWQVSDAATGEAVWTDQDRRPTGTGARDDAMRALVYSVSRRIAGPVGVVNTMELRRNLPASTTGNICVLRGEFAVEQRALAILKAARPCLEATIAADPADADAMATLARVFVWTGRTTGDDSYIGRGLDLANRAATVSPASTRAALAQLTTQYQVGQNDTSIAAGRRAVALNPENADLLAKLSMALFLSGHWEEGVRLAKEATDLVGQTMRDANFVMILDAYRQGHYAEAVFLARQIPAADTPTTVLKLAAIARLGDRPVTEQEIAAARLLHSDLDRTVAAMFSGARYDSTLKAALRTGILEAGLKSPELASNGSM</sequence>
<gene>
    <name evidence="3" type="ORF">E0H31_06415</name>
</gene>
<reference evidence="3 4" key="1">
    <citation type="submission" date="2019-02" db="EMBL/GenBank/DDBJ databases">
        <title>The competitiveness to form nodules shapes the capacities of Rhizobium leguminosarum sv viciae communities to promote symbiosis with specific hosts.</title>
        <authorList>
            <person name="Boivin S."/>
            <person name="Lepetit M."/>
        </authorList>
    </citation>
    <scope>NUCLEOTIDE SEQUENCE [LARGE SCALE GENOMIC DNA]</scope>
    <source>
        <strain evidence="3 4">SPF4F3</strain>
    </source>
</reference>
<feature type="transmembrane region" description="Helical" evidence="2">
    <location>
        <begin position="157"/>
        <end position="177"/>
    </location>
</feature>
<comment type="caution">
    <text evidence="3">The sequence shown here is derived from an EMBL/GenBank/DDBJ whole genome shotgun (WGS) entry which is preliminary data.</text>
</comment>
<keyword evidence="2" id="KW-0472">Membrane</keyword>
<proteinExistence type="predicted"/>
<feature type="region of interest" description="Disordered" evidence="1">
    <location>
        <begin position="1"/>
        <end position="21"/>
    </location>
</feature>
<keyword evidence="2" id="KW-0812">Transmembrane</keyword>
<evidence type="ECO:0000313" key="3">
    <source>
        <dbReference type="EMBL" id="TBX96870.1"/>
    </source>
</evidence>
<dbReference type="InterPro" id="IPR011990">
    <property type="entry name" value="TPR-like_helical_dom_sf"/>
</dbReference>
<name>A0A8G2J1R3_RHILV</name>
<protein>
    <recommendedName>
        <fullName evidence="5">Tetratricopeptide repeat protein</fullName>
    </recommendedName>
</protein>
<dbReference type="RefSeq" id="WP_131600773.1">
    <property type="nucleotide sequence ID" value="NZ_SJLU01000002.1"/>
</dbReference>
<organism evidence="3 4">
    <name type="scientific">Rhizobium leguminosarum bv. viciae</name>
    <dbReference type="NCBI Taxonomy" id="387"/>
    <lineage>
        <taxon>Bacteria</taxon>
        <taxon>Pseudomonadati</taxon>
        <taxon>Pseudomonadota</taxon>
        <taxon>Alphaproteobacteria</taxon>
        <taxon>Hyphomicrobiales</taxon>
        <taxon>Rhizobiaceae</taxon>
        <taxon>Rhizobium/Agrobacterium group</taxon>
        <taxon>Rhizobium</taxon>
    </lineage>
</organism>
<evidence type="ECO:0008006" key="5">
    <source>
        <dbReference type="Google" id="ProtNLM"/>
    </source>
</evidence>
<dbReference type="SUPFAM" id="SSF48452">
    <property type="entry name" value="TPR-like"/>
    <property type="match status" value="1"/>
</dbReference>
<dbReference type="Gene3D" id="1.25.40.10">
    <property type="entry name" value="Tetratricopeptide repeat domain"/>
    <property type="match status" value="1"/>
</dbReference>
<evidence type="ECO:0000256" key="1">
    <source>
        <dbReference type="SAM" id="MobiDB-lite"/>
    </source>
</evidence>
<dbReference type="EMBL" id="SJLU01000002">
    <property type="protein sequence ID" value="TBX96870.1"/>
    <property type="molecule type" value="Genomic_DNA"/>
</dbReference>
<evidence type="ECO:0000256" key="2">
    <source>
        <dbReference type="SAM" id="Phobius"/>
    </source>
</evidence>
<evidence type="ECO:0000313" key="4">
    <source>
        <dbReference type="Proteomes" id="UP000291866"/>
    </source>
</evidence>
<accession>A0A8G2J1R3</accession>
<dbReference type="Proteomes" id="UP000291866">
    <property type="component" value="Unassembled WGS sequence"/>
</dbReference>